<evidence type="ECO:0008006" key="7">
    <source>
        <dbReference type="Google" id="ProtNLM"/>
    </source>
</evidence>
<dbReference type="Pfam" id="PF13676">
    <property type="entry name" value="TIR_2"/>
    <property type="match status" value="1"/>
</dbReference>
<proteinExistence type="predicted"/>
<evidence type="ECO:0000259" key="3">
    <source>
        <dbReference type="Pfam" id="PF01656"/>
    </source>
</evidence>
<dbReference type="Pfam" id="PF00931">
    <property type="entry name" value="NB-ARC"/>
    <property type="match status" value="1"/>
</dbReference>
<dbReference type="EMBL" id="BAAAQM010000007">
    <property type="protein sequence ID" value="GAA1961120.1"/>
    <property type="molecule type" value="Genomic_DNA"/>
</dbReference>
<dbReference type="InterPro" id="IPR027417">
    <property type="entry name" value="P-loop_NTPase"/>
</dbReference>
<dbReference type="RefSeq" id="WP_344656396.1">
    <property type="nucleotide sequence ID" value="NZ_BAAAQM010000007.1"/>
</dbReference>
<feature type="region of interest" description="Disordered" evidence="1">
    <location>
        <begin position="1311"/>
        <end position="1336"/>
    </location>
</feature>
<sequence length="1336" mass="146232">MTGSEAAGGRIVTFYSYKGGTGRTMALANAAWILAAAGHKVLMIDWDLEAPGLHRFFEPLLGDERLRDVPGIINMIDQYCDSANARLTGEDGAAGGAIDPVAWWAENAHVAENAVQLDWDFGSDGSLHFIRAGRTAAVHSSGISAMDWYAFYHHLGGNRYLEQMRLQLKQAYDYILIDSRTGNSDIETICTKDLPDDLVVCFTLSGQNIDGTAEMAARVDEIRGANRLRSPVRILPVVTRVDDSDSDRLDTGLAVAQARFAPFVSRIGSHDPAAYWNVAQIPYKALYSYEELLAVFGDSPGNPQSVLAAMERLVGLITEGRVTSLARMDEGLRLRYRQKFFRRAPVALADVCISHLAADRTWVAWLRWLLRGAGLESSVDDASAADGRALDPLTAEQMRSAPFTLVLVSAAYQQSALGRSVWASRNDVPTQLGRLVALHVEPPVPGSPLRWSPAVETVNRSEADVAGALLAALGSPMTAEQALTEAERIGTRVRYPRSRPDHWNVPNRIVRFTGREDSLARLRAQLTAGTGADLTHAVLGIGGIGKTALAVEYAHRFQHHYDVVWWIRAEHPNFVTEDLAELARRLGLEVQNVGEAADAVREDLRTGRRGGRWLLVYDNAEDPDRLLDRMPSAANGHVLVTSNNSKWAGVVPALEVDVFDPEESVALLTRRVPGLSQRHAGLVADEVGNLPLAVEIAGSWLAETGMPVEAYLELLRSDPAATLERGHASGYDRSVIAAWRLNVARIGELSPGAARLLQLLAFCGPEPVAANLVYGDAMSRALLPYDTRLRSGKGPIGQYVQLLNNYGLVTVPRGTNKPLQVHRLIQQVVRDQIPDPQDRETLRRAIHEVLVAARPPQGDVDNARTWPVYAEIWPHLLHSEARRGNAETRQLYVDRVRHLRLRGEPGPAAELAEETVALWEADPEIGPDDARNLSMRFELANALRALGHPARALEIDTDVVARQRAHPDLGPEHLATLMTVGGLASDYRALGRFQESLELDRANHADFLAYIGRDHPRTLLAASNLAVALRAAGEPFEALKIDRQTLDDRRDVLGETDFLTFKSAINLARDLRDCGDRTGALELLKVTYRDARDALGDDAPATIEAARALSTSYRKAGDYTEAGKLLARLRDQLGAPESVESVPLLGYALNAAAHRAGSGDVQGALDLAQTTLAKYQAKQPHHPDAMVCANNVAIYLRRLGRTQESLERLRITFAELTSALGETHLSTLGCAINLGNALAETGRPEEAEQLYQATAGHLRTVLAPAEPAARESHPDLLACQANLAVTWHETGREEQAETERARVRKLLAATRGEKHPSTARLDRWERADRELDATPL</sequence>
<dbReference type="InterPro" id="IPR002586">
    <property type="entry name" value="CobQ/CobB/MinD/ParA_Nub-bd_dom"/>
</dbReference>
<evidence type="ECO:0000259" key="2">
    <source>
        <dbReference type="Pfam" id="PF00931"/>
    </source>
</evidence>
<dbReference type="NCBIfam" id="NF040586">
    <property type="entry name" value="FxSxx_TPR"/>
    <property type="match status" value="1"/>
</dbReference>
<dbReference type="InterPro" id="IPR053137">
    <property type="entry name" value="NLR-like"/>
</dbReference>
<accession>A0ABP5CGQ6</accession>
<dbReference type="InterPro" id="IPR011990">
    <property type="entry name" value="TPR-like_helical_dom_sf"/>
</dbReference>
<protein>
    <recommendedName>
        <fullName evidence="7">ATP/GTP-binding protein</fullName>
    </recommendedName>
</protein>
<evidence type="ECO:0000313" key="5">
    <source>
        <dbReference type="EMBL" id="GAA1961120.1"/>
    </source>
</evidence>
<evidence type="ECO:0000313" key="6">
    <source>
        <dbReference type="Proteomes" id="UP001499854"/>
    </source>
</evidence>
<dbReference type="Pfam" id="PF01656">
    <property type="entry name" value="CbiA"/>
    <property type="match status" value="1"/>
</dbReference>
<dbReference type="Pfam" id="PF13374">
    <property type="entry name" value="TPR_10"/>
    <property type="match status" value="1"/>
</dbReference>
<evidence type="ECO:0000259" key="4">
    <source>
        <dbReference type="Pfam" id="PF13676"/>
    </source>
</evidence>
<dbReference type="PANTHER" id="PTHR46082:SF11">
    <property type="entry name" value="AAA+ ATPASE DOMAIN-CONTAINING PROTEIN-RELATED"/>
    <property type="match status" value="1"/>
</dbReference>
<dbReference type="Gene3D" id="1.25.40.10">
    <property type="entry name" value="Tetratricopeptide repeat domain"/>
    <property type="match status" value="2"/>
</dbReference>
<dbReference type="SUPFAM" id="SSF52200">
    <property type="entry name" value="Toll/Interleukin receptor TIR domain"/>
    <property type="match status" value="1"/>
</dbReference>
<gene>
    <name evidence="5" type="ORF">GCM10009838_17050</name>
</gene>
<evidence type="ECO:0000256" key="1">
    <source>
        <dbReference type="SAM" id="MobiDB-lite"/>
    </source>
</evidence>
<feature type="domain" description="CobQ/CobB/MinD/ParA nucleotide binding" evidence="3">
    <location>
        <begin position="13"/>
        <end position="246"/>
    </location>
</feature>
<dbReference type="Proteomes" id="UP001499854">
    <property type="component" value="Unassembled WGS sequence"/>
</dbReference>
<dbReference type="InterPro" id="IPR002182">
    <property type="entry name" value="NB-ARC"/>
</dbReference>
<feature type="domain" description="NB-ARC" evidence="2">
    <location>
        <begin position="516"/>
        <end position="672"/>
    </location>
</feature>
<dbReference type="NCBIfam" id="NF047398">
    <property type="entry name" value="AAA_KGGVGR"/>
    <property type="match status" value="1"/>
</dbReference>
<dbReference type="InterPro" id="IPR000157">
    <property type="entry name" value="TIR_dom"/>
</dbReference>
<dbReference type="InterPro" id="IPR035897">
    <property type="entry name" value="Toll_tir_struct_dom_sf"/>
</dbReference>
<dbReference type="PANTHER" id="PTHR46082">
    <property type="entry name" value="ATP/GTP-BINDING PROTEIN-RELATED"/>
    <property type="match status" value="1"/>
</dbReference>
<organism evidence="5 6">
    <name type="scientific">Catenulispora subtropica</name>
    <dbReference type="NCBI Taxonomy" id="450798"/>
    <lineage>
        <taxon>Bacteria</taxon>
        <taxon>Bacillati</taxon>
        <taxon>Actinomycetota</taxon>
        <taxon>Actinomycetes</taxon>
        <taxon>Catenulisporales</taxon>
        <taxon>Catenulisporaceae</taxon>
        <taxon>Catenulispora</taxon>
    </lineage>
</organism>
<name>A0ABP5CGQ6_9ACTN</name>
<dbReference type="Gene3D" id="3.40.50.300">
    <property type="entry name" value="P-loop containing nucleotide triphosphate hydrolases"/>
    <property type="match status" value="2"/>
</dbReference>
<feature type="domain" description="TIR" evidence="4">
    <location>
        <begin position="351"/>
        <end position="448"/>
    </location>
</feature>
<dbReference type="Pfam" id="PF13424">
    <property type="entry name" value="TPR_12"/>
    <property type="match status" value="2"/>
</dbReference>
<keyword evidence="6" id="KW-1185">Reference proteome</keyword>
<dbReference type="SUPFAM" id="SSF48452">
    <property type="entry name" value="TPR-like"/>
    <property type="match status" value="3"/>
</dbReference>
<comment type="caution">
    <text evidence="5">The sequence shown here is derived from an EMBL/GenBank/DDBJ whole genome shotgun (WGS) entry which is preliminary data.</text>
</comment>
<dbReference type="SUPFAM" id="SSF52540">
    <property type="entry name" value="P-loop containing nucleoside triphosphate hydrolases"/>
    <property type="match status" value="2"/>
</dbReference>
<reference evidence="6" key="1">
    <citation type="journal article" date="2019" name="Int. J. Syst. Evol. Microbiol.">
        <title>The Global Catalogue of Microorganisms (GCM) 10K type strain sequencing project: providing services to taxonomists for standard genome sequencing and annotation.</title>
        <authorList>
            <consortium name="The Broad Institute Genomics Platform"/>
            <consortium name="The Broad Institute Genome Sequencing Center for Infectious Disease"/>
            <person name="Wu L."/>
            <person name="Ma J."/>
        </authorList>
    </citation>
    <scope>NUCLEOTIDE SEQUENCE [LARGE SCALE GENOMIC DNA]</scope>
    <source>
        <strain evidence="6">JCM 16013</strain>
    </source>
</reference>